<evidence type="ECO:0000313" key="2">
    <source>
        <dbReference type="Proteomes" id="UP000827724"/>
    </source>
</evidence>
<dbReference type="AlphaFoldDB" id="A0A9P8QTQ2"/>
<accession>A0A9P8QTQ2</accession>
<dbReference type="EMBL" id="JAIWOZ010000002">
    <property type="protein sequence ID" value="KAH6608593.1"/>
    <property type="molecule type" value="Genomic_DNA"/>
</dbReference>
<proteinExistence type="predicted"/>
<protein>
    <submittedName>
        <fullName evidence="1">Uncharacterized protein</fullName>
    </submittedName>
</protein>
<evidence type="ECO:0000313" key="1">
    <source>
        <dbReference type="EMBL" id="KAH6608593.1"/>
    </source>
</evidence>
<comment type="caution">
    <text evidence="1">The sequence shown here is derived from an EMBL/GenBank/DDBJ whole genome shotgun (WGS) entry which is preliminary data.</text>
</comment>
<dbReference type="Proteomes" id="UP000827724">
    <property type="component" value="Unassembled WGS sequence"/>
</dbReference>
<sequence length="76" mass="8558">MAWVAYPPGSSPGPLAAGWKHMHTSRLRNYESTAKVLGFQEYTGIGCQAGLQIVKESVSDGARREYQSHLFQRRQY</sequence>
<gene>
    <name evidence="1" type="ORF">Trco_001939</name>
</gene>
<keyword evidence="2" id="KW-1185">Reference proteome</keyword>
<name>A0A9P8QTQ2_9HYPO</name>
<organism evidence="1 2">
    <name type="scientific">Trichoderma cornu-damae</name>
    <dbReference type="NCBI Taxonomy" id="654480"/>
    <lineage>
        <taxon>Eukaryota</taxon>
        <taxon>Fungi</taxon>
        <taxon>Dikarya</taxon>
        <taxon>Ascomycota</taxon>
        <taxon>Pezizomycotina</taxon>
        <taxon>Sordariomycetes</taxon>
        <taxon>Hypocreomycetidae</taxon>
        <taxon>Hypocreales</taxon>
        <taxon>Hypocreaceae</taxon>
        <taxon>Trichoderma</taxon>
    </lineage>
</organism>
<reference evidence="1" key="1">
    <citation type="submission" date="2021-08" db="EMBL/GenBank/DDBJ databases">
        <title>Chromosome-Level Trichoderma cornu-damae using Hi-C Data.</title>
        <authorList>
            <person name="Kim C.S."/>
        </authorList>
    </citation>
    <scope>NUCLEOTIDE SEQUENCE</scope>
    <source>
        <strain evidence="1">KA19-0412C</strain>
    </source>
</reference>